<proteinExistence type="inferred from homology"/>
<organism evidence="3 4">
    <name type="scientific">Mucilaginibacter gotjawali</name>
    <dbReference type="NCBI Taxonomy" id="1550579"/>
    <lineage>
        <taxon>Bacteria</taxon>
        <taxon>Pseudomonadati</taxon>
        <taxon>Bacteroidota</taxon>
        <taxon>Sphingobacteriia</taxon>
        <taxon>Sphingobacteriales</taxon>
        <taxon>Sphingobacteriaceae</taxon>
        <taxon>Mucilaginibacter</taxon>
    </lineage>
</organism>
<name>A0A839S9Q4_9SPHI</name>
<dbReference type="Pfam" id="PF13561">
    <property type="entry name" value="adh_short_C2"/>
    <property type="match status" value="1"/>
</dbReference>
<keyword evidence="2" id="KW-0560">Oxidoreductase</keyword>
<dbReference type="CDD" id="cd05233">
    <property type="entry name" value="SDR_c"/>
    <property type="match status" value="1"/>
</dbReference>
<comment type="similarity">
    <text evidence="1">Belongs to the short-chain dehydrogenases/reductases (SDR) family.</text>
</comment>
<protein>
    <submittedName>
        <fullName evidence="3">NAD(P)-dependent dehydrogenase (Short-subunit alcohol dehydrogenase family)</fullName>
    </submittedName>
</protein>
<keyword evidence="4" id="KW-1185">Reference proteome</keyword>
<sequence length="250" mass="26536">MIGENGPFSLSGKRILITGASSGIGRSCAIECSKLGAALIITGRNSERLEETMAMLSGDGHLFKALDLNDGDAVSGFIGNISNLDGVVYCAGIQKTCPSKLIQRADIEEVFETNFFSIANMNSLLLKKKKINKGSSVVFISSTAAGIVAESGNAIYSASKGAITSFAKVLALELSNQKIRVNCILPAMIKTPLLETISVDKEQLALDEKRYPFGYGSPEDVAYAVIYLLSDAAKWVTGTNLLLDGGLTLR</sequence>
<dbReference type="OrthoDB" id="9803333at2"/>
<gene>
    <name evidence="3" type="ORF">FHS11_000768</name>
</gene>
<dbReference type="PRINTS" id="PR00081">
    <property type="entry name" value="GDHRDH"/>
</dbReference>
<dbReference type="RefSeq" id="WP_096357080.1">
    <property type="nucleotide sequence ID" value="NZ_AP017313.1"/>
</dbReference>
<dbReference type="AlphaFoldDB" id="A0A839S9Q4"/>
<comment type="caution">
    <text evidence="3">The sequence shown here is derived from an EMBL/GenBank/DDBJ whole genome shotgun (WGS) entry which is preliminary data.</text>
</comment>
<accession>A0A839S9Q4</accession>
<dbReference type="PANTHER" id="PTHR43477:SF1">
    <property type="entry name" value="DIHYDROANTICAPSIN 7-DEHYDROGENASE"/>
    <property type="match status" value="1"/>
</dbReference>
<evidence type="ECO:0000256" key="1">
    <source>
        <dbReference type="ARBA" id="ARBA00006484"/>
    </source>
</evidence>
<dbReference type="Proteomes" id="UP000539265">
    <property type="component" value="Unassembled WGS sequence"/>
</dbReference>
<evidence type="ECO:0000313" key="4">
    <source>
        <dbReference type="Proteomes" id="UP000539265"/>
    </source>
</evidence>
<dbReference type="SUPFAM" id="SSF51735">
    <property type="entry name" value="NAD(P)-binding Rossmann-fold domains"/>
    <property type="match status" value="1"/>
</dbReference>
<dbReference type="Gene3D" id="3.40.50.720">
    <property type="entry name" value="NAD(P)-binding Rossmann-like Domain"/>
    <property type="match status" value="1"/>
</dbReference>
<evidence type="ECO:0000313" key="3">
    <source>
        <dbReference type="EMBL" id="MBB3054358.1"/>
    </source>
</evidence>
<dbReference type="InterPro" id="IPR051122">
    <property type="entry name" value="SDR_DHRS6-like"/>
</dbReference>
<dbReference type="InterPro" id="IPR036291">
    <property type="entry name" value="NAD(P)-bd_dom_sf"/>
</dbReference>
<reference evidence="3" key="1">
    <citation type="submission" date="2020-08" db="EMBL/GenBank/DDBJ databases">
        <title>Genomic Encyclopedia of Type Strains, Phase III (KMG-III): the genomes of soil and plant-associated and newly described type strains.</title>
        <authorList>
            <person name="Whitman W."/>
        </authorList>
    </citation>
    <scope>NUCLEOTIDE SEQUENCE [LARGE SCALE GENOMIC DNA]</scope>
    <source>
        <strain evidence="3">CECT 8628</strain>
    </source>
</reference>
<evidence type="ECO:0000256" key="2">
    <source>
        <dbReference type="ARBA" id="ARBA00023002"/>
    </source>
</evidence>
<dbReference type="FunFam" id="3.40.50.720:FF:000084">
    <property type="entry name" value="Short-chain dehydrogenase reductase"/>
    <property type="match status" value="1"/>
</dbReference>
<dbReference type="GO" id="GO:0016491">
    <property type="term" value="F:oxidoreductase activity"/>
    <property type="evidence" value="ECO:0007669"/>
    <property type="project" value="UniProtKB-KW"/>
</dbReference>
<dbReference type="EMBL" id="JACHWX010000002">
    <property type="protein sequence ID" value="MBB3054358.1"/>
    <property type="molecule type" value="Genomic_DNA"/>
</dbReference>
<dbReference type="PANTHER" id="PTHR43477">
    <property type="entry name" value="DIHYDROANTICAPSIN 7-DEHYDROGENASE"/>
    <property type="match status" value="1"/>
</dbReference>
<dbReference type="InterPro" id="IPR002347">
    <property type="entry name" value="SDR_fam"/>
</dbReference>